<keyword evidence="5 8" id="KW-0648">Protein biosynthesis</keyword>
<dbReference type="RefSeq" id="WP_136929642.1">
    <property type="nucleotide sequence ID" value="NZ_SSMQ01000013.1"/>
</dbReference>
<dbReference type="InterPro" id="IPR001278">
    <property type="entry name" value="Arg-tRNA-ligase"/>
</dbReference>
<evidence type="ECO:0000256" key="1">
    <source>
        <dbReference type="ARBA" id="ARBA00005594"/>
    </source>
</evidence>
<dbReference type="InterPro" id="IPR036695">
    <property type="entry name" value="Arg-tRNA-synth_N_sf"/>
</dbReference>
<dbReference type="InterPro" id="IPR014729">
    <property type="entry name" value="Rossmann-like_a/b/a_fold"/>
</dbReference>
<feature type="domain" description="Arginyl tRNA synthetase N-terminal" evidence="12">
    <location>
        <begin position="5"/>
        <end position="94"/>
    </location>
</feature>
<dbReference type="EMBL" id="SSMQ01000013">
    <property type="protein sequence ID" value="TKD08547.1"/>
    <property type="molecule type" value="Genomic_DNA"/>
</dbReference>
<evidence type="ECO:0000256" key="5">
    <source>
        <dbReference type="ARBA" id="ARBA00022917"/>
    </source>
</evidence>
<evidence type="ECO:0000256" key="7">
    <source>
        <dbReference type="ARBA" id="ARBA00049339"/>
    </source>
</evidence>
<evidence type="ECO:0000313" key="13">
    <source>
        <dbReference type="EMBL" id="TKD08547.1"/>
    </source>
</evidence>
<dbReference type="HAMAP" id="MF_00123">
    <property type="entry name" value="Arg_tRNA_synth"/>
    <property type="match status" value="1"/>
</dbReference>
<dbReference type="Pfam" id="PF05746">
    <property type="entry name" value="DALR_1"/>
    <property type="match status" value="1"/>
</dbReference>
<dbReference type="AlphaFoldDB" id="A0A4U1JD15"/>
<keyword evidence="2 8" id="KW-0436">Ligase</keyword>
<keyword evidence="3 8" id="KW-0547">Nucleotide-binding</keyword>
<dbReference type="EC" id="6.1.1.19" evidence="8"/>
<dbReference type="SMART" id="SM01016">
    <property type="entry name" value="Arg_tRNA_synt_N"/>
    <property type="match status" value="1"/>
</dbReference>
<evidence type="ECO:0000259" key="12">
    <source>
        <dbReference type="SMART" id="SM01016"/>
    </source>
</evidence>
<organism evidence="13 14">
    <name type="scientific">Polyangium fumosum</name>
    <dbReference type="NCBI Taxonomy" id="889272"/>
    <lineage>
        <taxon>Bacteria</taxon>
        <taxon>Pseudomonadati</taxon>
        <taxon>Myxococcota</taxon>
        <taxon>Polyangia</taxon>
        <taxon>Polyangiales</taxon>
        <taxon>Polyangiaceae</taxon>
        <taxon>Polyangium</taxon>
    </lineage>
</organism>
<comment type="caution">
    <text evidence="13">The sequence shown here is derived from an EMBL/GenBank/DDBJ whole genome shotgun (WGS) entry which is preliminary data.</text>
</comment>
<comment type="subcellular location">
    <subcellularLocation>
        <location evidence="8">Cytoplasm</location>
    </subcellularLocation>
</comment>
<proteinExistence type="inferred from homology"/>
<dbReference type="PRINTS" id="PR01038">
    <property type="entry name" value="TRNASYNTHARG"/>
</dbReference>
<comment type="similarity">
    <text evidence="1 8 9">Belongs to the class-I aminoacyl-tRNA synthetase family.</text>
</comment>
<comment type="caution">
    <text evidence="8">Lacks conserved residue(s) required for the propagation of feature annotation.</text>
</comment>
<comment type="catalytic activity">
    <reaction evidence="7 8">
        <text>tRNA(Arg) + L-arginine + ATP = L-arginyl-tRNA(Arg) + AMP + diphosphate</text>
        <dbReference type="Rhea" id="RHEA:20301"/>
        <dbReference type="Rhea" id="RHEA-COMP:9658"/>
        <dbReference type="Rhea" id="RHEA-COMP:9673"/>
        <dbReference type="ChEBI" id="CHEBI:30616"/>
        <dbReference type="ChEBI" id="CHEBI:32682"/>
        <dbReference type="ChEBI" id="CHEBI:33019"/>
        <dbReference type="ChEBI" id="CHEBI:78442"/>
        <dbReference type="ChEBI" id="CHEBI:78513"/>
        <dbReference type="ChEBI" id="CHEBI:456215"/>
        <dbReference type="EC" id="6.1.1.19"/>
    </reaction>
</comment>
<comment type="subunit">
    <text evidence="8">Monomer.</text>
</comment>
<keyword evidence="6 8" id="KW-0030">Aminoacyl-tRNA synthetase</keyword>
<dbReference type="SUPFAM" id="SSF55190">
    <property type="entry name" value="Arginyl-tRNA synthetase (ArgRS), N-terminal 'additional' domain"/>
    <property type="match status" value="1"/>
</dbReference>
<dbReference type="SMART" id="SM00836">
    <property type="entry name" value="DALR_1"/>
    <property type="match status" value="1"/>
</dbReference>
<dbReference type="PANTHER" id="PTHR11956:SF5">
    <property type="entry name" value="ARGININE--TRNA LIGASE, CYTOPLASMIC"/>
    <property type="match status" value="1"/>
</dbReference>
<name>A0A4U1JD15_9BACT</name>
<evidence type="ECO:0000259" key="11">
    <source>
        <dbReference type="SMART" id="SM00836"/>
    </source>
</evidence>
<dbReference type="GO" id="GO:0004814">
    <property type="term" value="F:arginine-tRNA ligase activity"/>
    <property type="evidence" value="ECO:0007669"/>
    <property type="project" value="UniProtKB-UniRule"/>
</dbReference>
<dbReference type="SUPFAM" id="SSF52374">
    <property type="entry name" value="Nucleotidylyl transferase"/>
    <property type="match status" value="1"/>
</dbReference>
<reference evidence="13 14" key="1">
    <citation type="submission" date="2019-04" db="EMBL/GenBank/DDBJ databases">
        <authorList>
            <person name="Li Y."/>
            <person name="Wang J."/>
        </authorList>
    </citation>
    <scope>NUCLEOTIDE SEQUENCE [LARGE SCALE GENOMIC DNA]</scope>
    <source>
        <strain evidence="13 14">DSM 14668</strain>
    </source>
</reference>
<dbReference type="Pfam" id="PF03485">
    <property type="entry name" value="Arg_tRNA_synt_N"/>
    <property type="match status" value="1"/>
</dbReference>
<feature type="region of interest" description="Disordered" evidence="10">
    <location>
        <begin position="599"/>
        <end position="622"/>
    </location>
</feature>
<dbReference type="GO" id="GO:0006420">
    <property type="term" value="P:arginyl-tRNA aminoacylation"/>
    <property type="evidence" value="ECO:0007669"/>
    <property type="project" value="UniProtKB-UniRule"/>
</dbReference>
<dbReference type="Proteomes" id="UP000309215">
    <property type="component" value="Unassembled WGS sequence"/>
</dbReference>
<accession>A0A4U1JD15</accession>
<feature type="domain" description="DALR anticodon binding" evidence="11">
    <location>
        <begin position="446"/>
        <end position="585"/>
    </location>
</feature>
<dbReference type="Gene3D" id="3.40.50.620">
    <property type="entry name" value="HUPs"/>
    <property type="match status" value="1"/>
</dbReference>
<keyword evidence="14" id="KW-1185">Reference proteome</keyword>
<evidence type="ECO:0000256" key="6">
    <source>
        <dbReference type="ARBA" id="ARBA00023146"/>
    </source>
</evidence>
<keyword evidence="4 8" id="KW-0067">ATP-binding</keyword>
<evidence type="ECO:0000313" key="14">
    <source>
        <dbReference type="Proteomes" id="UP000309215"/>
    </source>
</evidence>
<evidence type="ECO:0000256" key="4">
    <source>
        <dbReference type="ARBA" id="ARBA00022840"/>
    </source>
</evidence>
<evidence type="ECO:0000256" key="10">
    <source>
        <dbReference type="SAM" id="MobiDB-lite"/>
    </source>
</evidence>
<dbReference type="SUPFAM" id="SSF47323">
    <property type="entry name" value="Anticodon-binding domain of a subclass of class I aminoacyl-tRNA synthetases"/>
    <property type="match status" value="1"/>
</dbReference>
<dbReference type="NCBIfam" id="TIGR00456">
    <property type="entry name" value="argS"/>
    <property type="match status" value="1"/>
</dbReference>
<dbReference type="PANTHER" id="PTHR11956">
    <property type="entry name" value="ARGINYL-TRNA SYNTHETASE"/>
    <property type="match status" value="1"/>
</dbReference>
<protein>
    <recommendedName>
        <fullName evidence="8">Arginine--tRNA ligase</fullName>
        <ecNumber evidence="8">6.1.1.19</ecNumber>
    </recommendedName>
    <alternativeName>
        <fullName evidence="8">Arginyl-tRNA synthetase</fullName>
        <shortName evidence="8">ArgRS</shortName>
    </alternativeName>
</protein>
<evidence type="ECO:0000256" key="2">
    <source>
        <dbReference type="ARBA" id="ARBA00022598"/>
    </source>
</evidence>
<dbReference type="GO" id="GO:0005737">
    <property type="term" value="C:cytoplasm"/>
    <property type="evidence" value="ECO:0007669"/>
    <property type="project" value="UniProtKB-SubCell"/>
</dbReference>
<evidence type="ECO:0000256" key="9">
    <source>
        <dbReference type="RuleBase" id="RU363038"/>
    </source>
</evidence>
<evidence type="ECO:0000256" key="3">
    <source>
        <dbReference type="ARBA" id="ARBA00022741"/>
    </source>
</evidence>
<keyword evidence="8" id="KW-0963">Cytoplasm</keyword>
<dbReference type="InterPro" id="IPR035684">
    <property type="entry name" value="ArgRS_core"/>
</dbReference>
<dbReference type="InterPro" id="IPR005148">
    <property type="entry name" value="Arg-tRNA-synth_N"/>
</dbReference>
<evidence type="ECO:0000256" key="8">
    <source>
        <dbReference type="HAMAP-Rule" id="MF_00123"/>
    </source>
</evidence>
<sequence length="622" mass="68276">MGVEEQVRNLVVGALTDLAGSGVLPSEVTSVTFSVERPKRPEHGDLATNAALAVQKAAKKPPREIATLLAERLGKEPDIRAVEIAGPGFLNLRLAPAIYQRVLGDVTAAGPAFGRGPAGLGERVLVEFVSANPTGPLLISHGRGAILGDAVATLLEATGHRVTREYYINDFGNQIRLLAASVLAVALGREPPEGGYGNNDYLEDLVTWLQKTSPELIADDKVEELSRVCVTRMLDGVPGSKALPGIKKTLASLRIQFDGWYSEESLHRWGRVNAALAELQTRGSLEEREGALFFKSTDEGDDKDRVVKKRDGYFTYFASDIAYHADKINRGYDRLVNVLGADHHGYTARVRGALAALGLPKERFEVVLYQLVNLLRDGKPYKMGKRLGNLVTIEEVVDEIDEAARRKGAGADALRYFYLARRSDTTIDLDIELAKKASMDNPVFYLQYGYARLCSILRRAQEKFGLQVPRHTPALAARLEHPDELAILGRLGRFPAIVAEASALREPHRILFYLQELSQDFQSYFTRLKKDGDTILPLDAQMAEAGWQETWDRPKSEARLLWIDAIRTVYGAGLKLAGITALERMHKLEGEAVAAEAELGFGAEEAEGDPQPQASKKEAEAS</sequence>
<dbReference type="InterPro" id="IPR009080">
    <property type="entry name" value="tRNAsynth_Ia_anticodon-bd"/>
</dbReference>
<dbReference type="CDD" id="cd00671">
    <property type="entry name" value="ArgRS_core"/>
    <property type="match status" value="1"/>
</dbReference>
<dbReference type="Gene3D" id="1.10.730.10">
    <property type="entry name" value="Isoleucyl-tRNA Synthetase, Domain 1"/>
    <property type="match status" value="1"/>
</dbReference>
<dbReference type="Gene3D" id="3.30.1360.70">
    <property type="entry name" value="Arginyl tRNA synthetase N-terminal domain"/>
    <property type="match status" value="1"/>
</dbReference>
<dbReference type="GO" id="GO:0005524">
    <property type="term" value="F:ATP binding"/>
    <property type="evidence" value="ECO:0007669"/>
    <property type="project" value="UniProtKB-UniRule"/>
</dbReference>
<gene>
    <name evidence="8" type="primary">argS</name>
    <name evidence="13" type="ORF">E8A74_14750</name>
</gene>
<dbReference type="InterPro" id="IPR008909">
    <property type="entry name" value="DALR_anticod-bd"/>
</dbReference>
<dbReference type="Pfam" id="PF00750">
    <property type="entry name" value="tRNA-synt_1d"/>
    <property type="match status" value="1"/>
</dbReference>
<dbReference type="OrthoDB" id="9803211at2"/>